<dbReference type="AlphaFoldDB" id="A0A015SY81"/>
<evidence type="ECO:0000313" key="2">
    <source>
        <dbReference type="Proteomes" id="UP000020529"/>
    </source>
</evidence>
<gene>
    <name evidence="1" type="ORF">M124_0974</name>
</gene>
<name>A0A015SY81_BACFG</name>
<dbReference type="RefSeq" id="WP_032572405.1">
    <property type="nucleotide sequence ID" value="NZ_JGCY01000246.1"/>
</dbReference>
<reference evidence="1 2" key="1">
    <citation type="submission" date="2014-02" db="EMBL/GenBank/DDBJ databases">
        <authorList>
            <person name="Sears C."/>
            <person name="Carroll K."/>
            <person name="Sack B.R."/>
            <person name="Qadri F."/>
            <person name="Myers L.L."/>
            <person name="Chung G.-T."/>
            <person name="Escheverria P."/>
            <person name="Fraser C.M."/>
            <person name="Sadzewicz L."/>
            <person name="Shefchek K.A."/>
            <person name="Tallon L."/>
            <person name="Das S.P."/>
            <person name="Daugherty S."/>
            <person name="Mongodin E.F."/>
        </authorList>
    </citation>
    <scope>NUCLEOTIDE SEQUENCE [LARGE SCALE GENOMIC DNA]</scope>
    <source>
        <strain evidence="2">3988T(B)14</strain>
    </source>
</reference>
<organism evidence="1 2">
    <name type="scientific">Bacteroides fragilis str. 3988T(B)14</name>
    <dbReference type="NCBI Taxonomy" id="1339315"/>
    <lineage>
        <taxon>Bacteria</taxon>
        <taxon>Pseudomonadati</taxon>
        <taxon>Bacteroidota</taxon>
        <taxon>Bacteroidia</taxon>
        <taxon>Bacteroidales</taxon>
        <taxon>Bacteroidaceae</taxon>
        <taxon>Bacteroides</taxon>
    </lineage>
</organism>
<protein>
    <submittedName>
        <fullName evidence="1">MarR family transcriptional regulator</fullName>
    </submittedName>
</protein>
<dbReference type="PATRIC" id="fig|1339315.3.peg.1769"/>
<dbReference type="Proteomes" id="UP000020529">
    <property type="component" value="Unassembled WGS sequence"/>
</dbReference>
<accession>A0A015SY81</accession>
<dbReference type="EMBL" id="JGCY01000246">
    <property type="protein sequence ID" value="EXY75152.1"/>
    <property type="molecule type" value="Genomic_DNA"/>
</dbReference>
<proteinExistence type="predicted"/>
<comment type="caution">
    <text evidence="1">The sequence shown here is derived from an EMBL/GenBank/DDBJ whole genome shotgun (WGS) entry which is preliminary data.</text>
</comment>
<sequence length="280" mass="31593">MRNRNEAPATILANTEVFDYLKEKVGERKTRTEAYCDLLDKSLAGFVSPFLRKQDYDLGPCQCHVTVSDLASEWHWHRATVRSFLDTLEAFGQLERIRLAKSVIITMHLRIGTPDMPDSGQKETDFATRIQGILYDWVIGKATSFDVGKSCGQIMRQTLAEITGQDSRAYPDNHSGTTSVHTLRSEEQLRETVLECIAHAALWRGLRKSRFDDGSPLVQFFRSDLGGEWAAFIEASKELAELVIDGKPDGTDFGMDEETERLESLRKPFLSLLAKAQEES</sequence>
<evidence type="ECO:0000313" key="1">
    <source>
        <dbReference type="EMBL" id="EXY75152.1"/>
    </source>
</evidence>